<gene>
    <name evidence="1" type="ORF">Q766_02985</name>
</gene>
<reference evidence="1 2" key="1">
    <citation type="submission" date="2013-09" db="EMBL/GenBank/DDBJ databases">
        <authorList>
            <person name="Zeng Z."/>
            <person name="Chen C."/>
        </authorList>
    </citation>
    <scope>NUCLEOTIDE SEQUENCE [LARGE SCALE GENOMIC DNA]</scope>
    <source>
        <strain evidence="1 2">WB 4.1-42</strain>
    </source>
</reference>
<dbReference type="EMBL" id="JRLY01000001">
    <property type="protein sequence ID" value="KGO95084.1"/>
    <property type="molecule type" value="Genomic_DNA"/>
</dbReference>
<dbReference type="AlphaFoldDB" id="A0A0A2MRW7"/>
<sequence>MKNINLHTIIHATTAPCITISMNTPLCQADDTKLKVELESLLDQAKYLVLEKFNKMPLNAILEKINTLYQDIDLNSTSKSITIYLSENIKSVVKSIWPVAHNTVQVSDKFDLRPLIPIITNFKEYHILVLSRQGVKLLYARNDQVINEVKDKTFPVLEGAAYFAPGFQPLDESSQHHLDEFLNNLDKALIELYNSTGLHYVIISTATNYDRFIKAARFKSIYCAYVPLSGDHTHHTLAASAWNALLLLQKQKKESRIELMKGLIKNGRAITAKREILNAARNGKGDLLVINKDAAFNGDEEGACCEMVWNVINKKGDVILADQNEMQSIGNMALKLKY</sequence>
<dbReference type="eggNOG" id="COG1503">
    <property type="taxonomic scope" value="Bacteria"/>
</dbReference>
<dbReference type="STRING" id="1121898.GCA_000422725_01070"/>
<dbReference type="Proteomes" id="UP000030111">
    <property type="component" value="Unassembled WGS sequence"/>
</dbReference>
<evidence type="ECO:0000313" key="2">
    <source>
        <dbReference type="Proteomes" id="UP000030111"/>
    </source>
</evidence>
<name>A0A0A2MRW7_9FLAO</name>
<dbReference type="InterPro" id="IPR041289">
    <property type="entry name" value="Bact_RF_family3"/>
</dbReference>
<protein>
    <submittedName>
        <fullName evidence="1">Uncharacterized protein</fullName>
    </submittedName>
</protein>
<evidence type="ECO:0000313" key="1">
    <source>
        <dbReference type="EMBL" id="KGO95084.1"/>
    </source>
</evidence>
<accession>A0A0A2MRW7</accession>
<organism evidence="1 2">
    <name type="scientific">Flavobacterium subsaxonicum WB 4.1-42 = DSM 21790</name>
    <dbReference type="NCBI Taxonomy" id="1121898"/>
    <lineage>
        <taxon>Bacteria</taxon>
        <taxon>Pseudomonadati</taxon>
        <taxon>Bacteroidota</taxon>
        <taxon>Flavobacteriia</taxon>
        <taxon>Flavobacteriales</taxon>
        <taxon>Flavobacteriaceae</taxon>
        <taxon>Flavobacterium</taxon>
    </lineage>
</organism>
<dbReference type="Pfam" id="PF18845">
    <property type="entry name" value="baeRF_family3"/>
    <property type="match status" value="1"/>
</dbReference>
<keyword evidence="2" id="KW-1185">Reference proteome</keyword>
<comment type="caution">
    <text evidence="1">The sequence shown here is derived from an EMBL/GenBank/DDBJ whole genome shotgun (WGS) entry which is preliminary data.</text>
</comment>
<proteinExistence type="predicted"/>